<dbReference type="PANTHER" id="PTHR24416:SF617">
    <property type="entry name" value="RET ONCOGENE, ISOFORM A"/>
    <property type="match status" value="1"/>
</dbReference>
<sequence>MIQLRVQMYLVFTLAITSASGIYFSQSDLTVRLPYWKNNNANKNWNNLSIFIPKILNDTSVVSINLTYKIVSTSDEDLVTIDKHTGEIIINYISKNETKLIIQANQINDKKNTATMELNIQKILIDNNCDDLTRDLCFWKNSKYKIYENQNENLLGNIGSHVYKTLCPNYKVTHYELLNATDYFYILNNGEFYANAMLDRDSQYPGPNIDIEIRCLVYDETTGQQFIHQNNINVDILDIDDNPPIAQTNTTITIHLKDFTTGDRLDDNELILKDADSTSSNVYNVKILEDVDDALDITFSTMAVEHSIITEPPSTLIFARIYSKTTLLPKSPYKVILQATDETLAPGKGEKTVNITLLFVGPQHHQTTTTIKSLTSKKTAVLFNNYNIYLSKFASKLYRVTQPDINSHLNPVFNIQNSKIFGITTKTGIVYKILSTEIIINIINTTNDTCSLDVSEQHTCANVVTKKSCETRCGIGSGVFSKNNITLNCAWRGKNITSKGPTSRYETCSPNLKYCPDSICDELEKLDPRICPQDCTTMEPSFGQLKKDKIGLKDGFEICRCDDEAYCSCGPLSLHAIDNSNEIIDSKYSSKNNLINNNNSNKGNRRDDRNKVSAIPSGECGSSCIIGIVCTSLFTVCVVGSFVTWKYRNSSKTRREFKRQTDDINNTLGILPLDYLERNDNERDDDTGAADHHRIIGLESFINGNINILLPNKYLTPDSKWEFPRSQLTIEQVLGEGEFGRVLKAKAIDICDWPGATTVAVKTLKEDASNSELADLLSEYQLLKQVQHPNVIKLFGACTMPGGPVYLIIEFAEFGSLRNYLRQTRHLDGIETSVLSHKILLDDNQAAYQDVMLNNKINSHDILSFAWQISKGMSYLTDIKLVHRDLAARNVLLAKCGSDKVCKISDFGLTRDIYEDDAYLKRSKGRVPVKWMAPESLADHIYTSKSDVWSFGVLLWELVTLGASPYPGVDVHNLYSLLKNGYRMEKPHNCSHQLYKIMVSCWHDEPYMRPSFKHLISQWEHMLEDDIEYLDLNPTTVDNQAYFSSLYALDSPISSSNETSDSGIQNNIQNKSVNYHDESTGDCIKKCEKIDKLQGLWQEASSSLFNPLENNQLSIKNKTAIYINEQLDSNSNLNDNYYEKPIGVRRVSIISTNENNKSTIMTINDSNNDDDDDENNQSQSYIDMEKNKKFNEQADLLLLLNKIDNTSDN</sequence>
<feature type="binding site" evidence="4">
    <location>
        <position position="889"/>
    </location>
    <ligand>
        <name>ATP</name>
        <dbReference type="ChEBI" id="CHEBI:30616"/>
    </ligand>
</feature>
<feature type="binding site" evidence="4">
    <location>
        <begin position="735"/>
        <end position="742"/>
    </location>
    <ligand>
        <name>ATP</name>
        <dbReference type="ChEBI" id="CHEBI:30616"/>
    </ligand>
</feature>
<dbReference type="AlphaFoldDB" id="A0A835CWA7"/>
<dbReference type="Pfam" id="PF22540">
    <property type="entry name" value="RET_CRD"/>
    <property type="match status" value="1"/>
</dbReference>
<dbReference type="GO" id="GO:0004714">
    <property type="term" value="F:transmembrane receptor protein tyrosine kinase activity"/>
    <property type="evidence" value="ECO:0007669"/>
    <property type="project" value="UniProtKB-EC"/>
</dbReference>
<evidence type="ECO:0000256" key="3">
    <source>
        <dbReference type="PIRSR" id="PIRSR000615-1"/>
    </source>
</evidence>
<feature type="binding site" evidence="5">
    <location>
        <position position="890"/>
    </location>
    <ligand>
        <name>Mg(2+)</name>
        <dbReference type="ChEBI" id="CHEBI:18420"/>
    </ligand>
</feature>
<comment type="subcellular location">
    <subcellularLocation>
        <location evidence="1">Membrane</location>
        <topology evidence="1">Single-pass membrane protein</topology>
    </subcellularLocation>
</comment>
<dbReference type="InterPro" id="IPR011009">
    <property type="entry name" value="Kinase-like_dom_sf"/>
</dbReference>
<dbReference type="OrthoDB" id="3256376at2759"/>
<evidence type="ECO:0000256" key="5">
    <source>
        <dbReference type="PIRSR" id="PIRSR000615-3"/>
    </source>
</evidence>
<evidence type="ECO:0000313" key="11">
    <source>
        <dbReference type="EMBL" id="KAF7996198.1"/>
    </source>
</evidence>
<keyword evidence="12" id="KW-1185">Reference proteome</keyword>
<evidence type="ECO:0008006" key="13">
    <source>
        <dbReference type="Google" id="ProtNLM"/>
    </source>
</evidence>
<reference evidence="11 12" key="1">
    <citation type="submission" date="2020-08" db="EMBL/GenBank/DDBJ databases">
        <title>Aphidius gifuensis genome sequencing and assembly.</title>
        <authorList>
            <person name="Du Z."/>
        </authorList>
    </citation>
    <scope>NUCLEOTIDE SEQUENCE [LARGE SCALE GENOMIC DNA]</scope>
    <source>
        <strain evidence="11">YNYX2018</strain>
        <tissue evidence="11">Adults</tissue>
    </source>
</reference>
<evidence type="ECO:0000259" key="10">
    <source>
        <dbReference type="PROSITE" id="PS50268"/>
    </source>
</evidence>
<protein>
    <recommendedName>
        <fullName evidence="13">Proto-oncogene tyrosine-protein kinase receptor Ret</fullName>
    </recommendedName>
</protein>
<dbReference type="InterPro" id="IPR017441">
    <property type="entry name" value="Protein_kinase_ATP_BS"/>
</dbReference>
<dbReference type="EMBL" id="JACMRX010000001">
    <property type="protein sequence ID" value="KAF7996198.1"/>
    <property type="molecule type" value="Genomic_DNA"/>
</dbReference>
<dbReference type="GO" id="GO:0007169">
    <property type="term" value="P:cell surface receptor protein tyrosine kinase signaling pathway"/>
    <property type="evidence" value="ECO:0007669"/>
    <property type="project" value="TreeGrafter"/>
</dbReference>
<dbReference type="Proteomes" id="UP000639338">
    <property type="component" value="Unassembled WGS sequence"/>
</dbReference>
<dbReference type="GO" id="GO:0005509">
    <property type="term" value="F:calcium ion binding"/>
    <property type="evidence" value="ECO:0007669"/>
    <property type="project" value="UniProtKB-UniRule"/>
</dbReference>
<proteinExistence type="predicted"/>
<feature type="chain" id="PRO_5032352711" description="Proto-oncogene tyrosine-protein kinase receptor Ret" evidence="8">
    <location>
        <begin position="20"/>
        <end position="1209"/>
    </location>
</feature>
<dbReference type="PROSITE" id="PS50011">
    <property type="entry name" value="PROTEIN_KINASE_DOM"/>
    <property type="match status" value="1"/>
</dbReference>
<dbReference type="InterPro" id="IPR020635">
    <property type="entry name" value="Tyr_kinase_cat_dom"/>
</dbReference>
<feature type="binding site" evidence="4 7">
    <location>
        <position position="762"/>
    </location>
    <ligand>
        <name>ATP</name>
        <dbReference type="ChEBI" id="CHEBI:30616"/>
    </ligand>
</feature>
<keyword evidence="5" id="KW-0460">Magnesium</keyword>
<dbReference type="Gene3D" id="3.30.200.20">
    <property type="entry name" value="Phosphorylase Kinase, domain 1"/>
    <property type="match status" value="1"/>
</dbReference>
<name>A0A835CWA7_APHGI</name>
<dbReference type="GO" id="GO:0005524">
    <property type="term" value="F:ATP binding"/>
    <property type="evidence" value="ECO:0007669"/>
    <property type="project" value="UniProtKB-UniRule"/>
</dbReference>
<keyword evidence="8" id="KW-0732">Signal</keyword>
<dbReference type="InterPro" id="IPR050122">
    <property type="entry name" value="RTK"/>
</dbReference>
<evidence type="ECO:0000259" key="9">
    <source>
        <dbReference type="PROSITE" id="PS50011"/>
    </source>
</evidence>
<dbReference type="PROSITE" id="PS00109">
    <property type="entry name" value="PROTEIN_KINASE_TYR"/>
    <property type="match status" value="1"/>
</dbReference>
<dbReference type="SMART" id="SM00219">
    <property type="entry name" value="TyrKc"/>
    <property type="match status" value="1"/>
</dbReference>
<dbReference type="Pfam" id="PF07714">
    <property type="entry name" value="PK_Tyr_Ser-Thr"/>
    <property type="match status" value="1"/>
</dbReference>
<evidence type="ECO:0000256" key="1">
    <source>
        <dbReference type="ARBA" id="ARBA00004167"/>
    </source>
</evidence>
<dbReference type="PROSITE" id="PS50268">
    <property type="entry name" value="CADHERIN_2"/>
    <property type="match status" value="1"/>
</dbReference>
<feature type="active site" description="Proton acceptor" evidence="3">
    <location>
        <position position="885"/>
    </location>
</feature>
<dbReference type="FunFam" id="1.10.510.10:FF:000462">
    <property type="entry name" value="Receptor tyrosine kinase"/>
    <property type="match status" value="1"/>
</dbReference>
<dbReference type="PRINTS" id="PR00109">
    <property type="entry name" value="TYRKINASE"/>
</dbReference>
<dbReference type="Gene3D" id="1.10.510.10">
    <property type="entry name" value="Transferase(Phosphotransferase) domain 1"/>
    <property type="match status" value="1"/>
</dbReference>
<feature type="binding site" evidence="5">
    <location>
        <position position="906"/>
    </location>
    <ligand>
        <name>Mg(2+)</name>
        <dbReference type="ChEBI" id="CHEBI:18420"/>
    </ligand>
</feature>
<comment type="caution">
    <text evidence="11">The sequence shown here is derived from an EMBL/GenBank/DDBJ whole genome shotgun (WGS) entry which is preliminary data.</text>
</comment>
<evidence type="ECO:0000256" key="2">
    <source>
        <dbReference type="ARBA" id="ARBA00051243"/>
    </source>
</evidence>
<dbReference type="GO" id="GO:0043235">
    <property type="term" value="C:receptor complex"/>
    <property type="evidence" value="ECO:0007669"/>
    <property type="project" value="TreeGrafter"/>
</dbReference>
<dbReference type="InterPro" id="IPR001245">
    <property type="entry name" value="Ser-Thr/Tyr_kinase_cat_dom"/>
</dbReference>
<keyword evidence="5" id="KW-0479">Metal-binding</keyword>
<dbReference type="PROSITE" id="PS00107">
    <property type="entry name" value="PROTEIN_KINASE_ATP"/>
    <property type="match status" value="1"/>
</dbReference>
<evidence type="ECO:0000313" key="12">
    <source>
        <dbReference type="Proteomes" id="UP000639338"/>
    </source>
</evidence>
<keyword evidence="6" id="KW-0106">Calcium</keyword>
<organism evidence="11 12">
    <name type="scientific">Aphidius gifuensis</name>
    <name type="common">Parasitoid wasp</name>
    <dbReference type="NCBI Taxonomy" id="684658"/>
    <lineage>
        <taxon>Eukaryota</taxon>
        <taxon>Metazoa</taxon>
        <taxon>Ecdysozoa</taxon>
        <taxon>Arthropoda</taxon>
        <taxon>Hexapoda</taxon>
        <taxon>Insecta</taxon>
        <taxon>Pterygota</taxon>
        <taxon>Neoptera</taxon>
        <taxon>Endopterygota</taxon>
        <taxon>Hymenoptera</taxon>
        <taxon>Apocrita</taxon>
        <taxon>Ichneumonoidea</taxon>
        <taxon>Braconidae</taxon>
        <taxon>Aphidiinae</taxon>
        <taxon>Aphidius</taxon>
    </lineage>
</organism>
<dbReference type="GO" id="GO:0005886">
    <property type="term" value="C:plasma membrane"/>
    <property type="evidence" value="ECO:0007669"/>
    <property type="project" value="TreeGrafter"/>
</dbReference>
<evidence type="ECO:0000256" key="7">
    <source>
        <dbReference type="PROSITE-ProRule" id="PRU10141"/>
    </source>
</evidence>
<feature type="domain" description="Cadherin" evidence="10">
    <location>
        <begin position="175"/>
        <end position="246"/>
    </location>
</feature>
<dbReference type="GO" id="GO:0007156">
    <property type="term" value="P:homophilic cell adhesion via plasma membrane adhesion molecules"/>
    <property type="evidence" value="ECO:0007669"/>
    <property type="project" value="InterPro"/>
</dbReference>
<keyword evidence="4 7" id="KW-0067">ATP-binding</keyword>
<evidence type="ECO:0000256" key="4">
    <source>
        <dbReference type="PIRSR" id="PIRSR000615-2"/>
    </source>
</evidence>
<dbReference type="PANTHER" id="PTHR24416">
    <property type="entry name" value="TYROSINE-PROTEIN KINASE RECEPTOR"/>
    <property type="match status" value="1"/>
</dbReference>
<dbReference type="SUPFAM" id="SSF56112">
    <property type="entry name" value="Protein kinase-like (PK-like)"/>
    <property type="match status" value="1"/>
</dbReference>
<gene>
    <name evidence="11" type="ORF">HCN44_001830</name>
</gene>
<dbReference type="InterPro" id="IPR055162">
    <property type="entry name" value="RET_CRD"/>
</dbReference>
<comment type="catalytic activity">
    <reaction evidence="2">
        <text>L-tyrosyl-[protein] + ATP = O-phospho-L-tyrosyl-[protein] + ADP + H(+)</text>
        <dbReference type="Rhea" id="RHEA:10596"/>
        <dbReference type="Rhea" id="RHEA-COMP:10136"/>
        <dbReference type="Rhea" id="RHEA-COMP:20101"/>
        <dbReference type="ChEBI" id="CHEBI:15378"/>
        <dbReference type="ChEBI" id="CHEBI:30616"/>
        <dbReference type="ChEBI" id="CHEBI:46858"/>
        <dbReference type="ChEBI" id="CHEBI:61978"/>
        <dbReference type="ChEBI" id="CHEBI:456216"/>
        <dbReference type="EC" id="2.7.10.1"/>
    </reaction>
</comment>
<evidence type="ECO:0000256" key="6">
    <source>
        <dbReference type="PROSITE-ProRule" id="PRU00043"/>
    </source>
</evidence>
<evidence type="ECO:0000256" key="8">
    <source>
        <dbReference type="SAM" id="SignalP"/>
    </source>
</evidence>
<feature type="domain" description="Protein kinase" evidence="9">
    <location>
        <begin position="728"/>
        <end position="1024"/>
    </location>
</feature>
<accession>A0A835CWA7</accession>
<keyword evidence="4 7" id="KW-0547">Nucleotide-binding</keyword>
<dbReference type="InterPro" id="IPR000719">
    <property type="entry name" value="Prot_kinase_dom"/>
</dbReference>
<dbReference type="InterPro" id="IPR008266">
    <property type="entry name" value="Tyr_kinase_AS"/>
</dbReference>
<feature type="signal peptide" evidence="8">
    <location>
        <begin position="1"/>
        <end position="19"/>
    </location>
</feature>
<dbReference type="CDD" id="cd11304">
    <property type="entry name" value="Cadherin_repeat"/>
    <property type="match status" value="1"/>
</dbReference>
<dbReference type="InterPro" id="IPR002126">
    <property type="entry name" value="Cadherin-like_dom"/>
</dbReference>